<accession>M7TEB6</accession>
<evidence type="ECO:0000256" key="1">
    <source>
        <dbReference type="ARBA" id="ARBA00022801"/>
    </source>
</evidence>
<dbReference type="Gene3D" id="3.40.50.1820">
    <property type="entry name" value="alpha/beta hydrolase"/>
    <property type="match status" value="2"/>
</dbReference>
<dbReference type="OrthoDB" id="408631at2759"/>
<dbReference type="PANTHER" id="PTHR48081">
    <property type="entry name" value="AB HYDROLASE SUPERFAMILY PROTEIN C4A8.06C"/>
    <property type="match status" value="1"/>
</dbReference>
<reference evidence="4" key="1">
    <citation type="journal article" date="2013" name="Genome Announc.">
        <title>Draft genome sequence of the grapevine dieback fungus Eutypa lata UCR-EL1.</title>
        <authorList>
            <person name="Blanco-Ulate B."/>
            <person name="Rolshausen P.E."/>
            <person name="Cantu D."/>
        </authorList>
    </citation>
    <scope>NUCLEOTIDE SEQUENCE [LARGE SCALE GENOMIC DNA]</scope>
    <source>
        <strain evidence="4">UCR-EL1</strain>
    </source>
</reference>
<keyword evidence="1 3" id="KW-0378">Hydrolase</keyword>
<organism evidence="3 4">
    <name type="scientific">Eutypa lata (strain UCR-EL1)</name>
    <name type="common">Grapevine dieback disease fungus</name>
    <name type="synonym">Eutypa armeniacae</name>
    <dbReference type="NCBI Taxonomy" id="1287681"/>
    <lineage>
        <taxon>Eukaryota</taxon>
        <taxon>Fungi</taxon>
        <taxon>Dikarya</taxon>
        <taxon>Ascomycota</taxon>
        <taxon>Pezizomycotina</taxon>
        <taxon>Sordariomycetes</taxon>
        <taxon>Xylariomycetidae</taxon>
        <taxon>Xylariales</taxon>
        <taxon>Diatrypaceae</taxon>
        <taxon>Eutypa</taxon>
    </lineage>
</organism>
<dbReference type="PANTHER" id="PTHR48081:SF8">
    <property type="entry name" value="ALPHA_BETA HYDROLASE FOLD-3 DOMAIN-CONTAINING PROTEIN-RELATED"/>
    <property type="match status" value="1"/>
</dbReference>
<dbReference type="OMA" id="DKDLWQA"/>
<dbReference type="eggNOG" id="KOG1515">
    <property type="taxonomic scope" value="Eukaryota"/>
</dbReference>
<feature type="domain" description="Alpha/beta hydrolase fold-3" evidence="2">
    <location>
        <begin position="132"/>
        <end position="291"/>
    </location>
</feature>
<dbReference type="AlphaFoldDB" id="M7TEB6"/>
<dbReference type="EMBL" id="KB706950">
    <property type="protein sequence ID" value="EMR65040.1"/>
    <property type="molecule type" value="Genomic_DNA"/>
</dbReference>
<evidence type="ECO:0000313" key="4">
    <source>
        <dbReference type="Proteomes" id="UP000012174"/>
    </source>
</evidence>
<dbReference type="GO" id="GO:0016787">
    <property type="term" value="F:hydrolase activity"/>
    <property type="evidence" value="ECO:0007669"/>
    <property type="project" value="UniProtKB-KW"/>
</dbReference>
<sequence length="317" mass="35213">MATVKAEDVFEPHLLAKYDPEVVTYVLKGVAEGATEHHMVPIEEVRANPASFTAPWLLDTTGWERTAEKVVTSEDGADIPVRVYYPDPKQWGEGPYGVHLNFHGGGFVFGGLTSESTLCLSMRDGAGIVARASASELNVKPDSITIGGISAGGQITIVLQHMARDAGIPLKLSMPAVPATGDWLNYEYYTDSPHPSFHEFYRGPVLPWARIKFFKDLCVPKGREDEIAALWPEWWIAPLKAKNWKGLCDSFIRTAEVDCLRDEGEEYGAKLVAGGNKVTIKRYIGSPHMFVFYSWLAQKQEFDRDSIDALRQVHGTR</sequence>
<name>M7TEB6_EUTLA</name>
<protein>
    <submittedName>
        <fullName evidence="3">Putative alpha beta hydrolase fold protein</fullName>
    </submittedName>
</protein>
<dbReference type="Proteomes" id="UP000012174">
    <property type="component" value="Unassembled WGS sequence"/>
</dbReference>
<dbReference type="Pfam" id="PF07859">
    <property type="entry name" value="Abhydrolase_3"/>
    <property type="match status" value="1"/>
</dbReference>
<dbReference type="HOGENOM" id="CLU_012494_6_2_1"/>
<dbReference type="STRING" id="1287681.M7TEB6"/>
<dbReference type="KEGG" id="ela:UCREL1_7975"/>
<dbReference type="InterPro" id="IPR029058">
    <property type="entry name" value="AB_hydrolase_fold"/>
</dbReference>
<keyword evidence="4" id="KW-1185">Reference proteome</keyword>
<proteinExistence type="predicted"/>
<evidence type="ECO:0000313" key="3">
    <source>
        <dbReference type="EMBL" id="EMR65040.1"/>
    </source>
</evidence>
<gene>
    <name evidence="3" type="ORF">UCREL1_7975</name>
</gene>
<dbReference type="SUPFAM" id="SSF53474">
    <property type="entry name" value="alpha/beta-Hydrolases"/>
    <property type="match status" value="1"/>
</dbReference>
<dbReference type="InterPro" id="IPR013094">
    <property type="entry name" value="AB_hydrolase_3"/>
</dbReference>
<dbReference type="InterPro" id="IPR050300">
    <property type="entry name" value="GDXG_lipolytic_enzyme"/>
</dbReference>
<evidence type="ECO:0000259" key="2">
    <source>
        <dbReference type="Pfam" id="PF07859"/>
    </source>
</evidence>